<evidence type="ECO:0000256" key="12">
    <source>
        <dbReference type="ARBA" id="ARBA00052293"/>
    </source>
</evidence>
<reference evidence="14" key="1">
    <citation type="submission" date="2021-02" db="EMBL/GenBank/DDBJ databases">
        <authorList>
            <person name="Nowell W R."/>
        </authorList>
    </citation>
    <scope>NUCLEOTIDE SEQUENCE</scope>
    <source>
        <strain evidence="14">Ploen Becks lab</strain>
    </source>
</reference>
<dbReference type="GO" id="GO:0005978">
    <property type="term" value="P:glycogen biosynthetic process"/>
    <property type="evidence" value="ECO:0007669"/>
    <property type="project" value="UniProtKB-KW"/>
</dbReference>
<keyword evidence="8" id="KW-0464">Manganese</keyword>
<dbReference type="PANTHER" id="PTHR11183">
    <property type="entry name" value="GLYCOGENIN SUBFAMILY MEMBER"/>
    <property type="match status" value="1"/>
</dbReference>
<dbReference type="GO" id="GO:0005737">
    <property type="term" value="C:cytoplasm"/>
    <property type="evidence" value="ECO:0007669"/>
    <property type="project" value="UniProtKB-SubCell"/>
</dbReference>
<dbReference type="Pfam" id="PF01501">
    <property type="entry name" value="Glyco_transf_8"/>
    <property type="match status" value="1"/>
</dbReference>
<evidence type="ECO:0000256" key="8">
    <source>
        <dbReference type="ARBA" id="ARBA00023211"/>
    </source>
</evidence>
<keyword evidence="7" id="KW-0325">Glycoprotein</keyword>
<evidence type="ECO:0000313" key="15">
    <source>
        <dbReference type="Proteomes" id="UP000663879"/>
    </source>
</evidence>
<keyword evidence="4" id="KW-0808">Transferase</keyword>
<dbReference type="InterPro" id="IPR002495">
    <property type="entry name" value="Glyco_trans_8"/>
</dbReference>
<evidence type="ECO:0000256" key="11">
    <source>
        <dbReference type="ARBA" id="ARBA00050886"/>
    </source>
</evidence>
<dbReference type="Gene3D" id="3.90.550.10">
    <property type="entry name" value="Spore Coat Polysaccharide Biosynthesis Protein SpsA, Chain A"/>
    <property type="match status" value="1"/>
</dbReference>
<evidence type="ECO:0000256" key="13">
    <source>
        <dbReference type="ARBA" id="ARBA00057883"/>
    </source>
</evidence>
<keyword evidence="15" id="KW-1185">Reference proteome</keyword>
<comment type="subcellular location">
    <subcellularLocation>
        <location evidence="2">Cytoplasm</location>
    </subcellularLocation>
</comment>
<comment type="cofactor">
    <cofactor evidence="1">
        <name>Mn(2+)</name>
        <dbReference type="ChEBI" id="CHEBI:29035"/>
    </cofactor>
</comment>
<name>A0A814FE77_9BILA</name>
<evidence type="ECO:0000256" key="9">
    <source>
        <dbReference type="ARBA" id="ARBA00038162"/>
    </source>
</evidence>
<gene>
    <name evidence="14" type="ORF">OXX778_LOCUS15394</name>
</gene>
<evidence type="ECO:0000256" key="3">
    <source>
        <dbReference type="ARBA" id="ARBA00022490"/>
    </source>
</evidence>
<proteinExistence type="inferred from homology"/>
<accession>A0A814FE77</accession>
<dbReference type="GO" id="GO:0046872">
    <property type="term" value="F:metal ion binding"/>
    <property type="evidence" value="ECO:0007669"/>
    <property type="project" value="UniProtKB-KW"/>
</dbReference>
<evidence type="ECO:0000256" key="5">
    <source>
        <dbReference type="ARBA" id="ARBA00022723"/>
    </source>
</evidence>
<dbReference type="AlphaFoldDB" id="A0A814FE77"/>
<evidence type="ECO:0000256" key="1">
    <source>
        <dbReference type="ARBA" id="ARBA00001936"/>
    </source>
</evidence>
<keyword evidence="5" id="KW-0479">Metal-binding</keyword>
<evidence type="ECO:0000256" key="2">
    <source>
        <dbReference type="ARBA" id="ARBA00004496"/>
    </source>
</evidence>
<dbReference type="EC" id="2.4.1.186" evidence="10"/>
<comment type="function">
    <text evidence="13">Self-glucosylating initiator of glycogen synthesis. It catalyzes the formation of a short alpha (1,4)-glucosyl chain covalently attached via a glucose 1-O-tyrosyl linkage to internal tyrosine residues and these chains act as primers for the elongation reaction catalyzed by glycogen synthase.</text>
</comment>
<comment type="similarity">
    <text evidence="9">Belongs to the glycosyltransferase 8 family. Glycogenin subfamily.</text>
</comment>
<dbReference type="FunFam" id="3.90.550.10:FF:000092">
    <property type="entry name" value="Glycogenin 2"/>
    <property type="match status" value="1"/>
</dbReference>
<dbReference type="OrthoDB" id="2014201at2759"/>
<protein>
    <recommendedName>
        <fullName evidence="10">glycogenin glucosyltransferase</fullName>
        <ecNumber evidence="10">2.4.1.186</ecNumber>
    </recommendedName>
</protein>
<dbReference type="CDD" id="cd02537">
    <property type="entry name" value="GT8_Glycogenin"/>
    <property type="match status" value="1"/>
</dbReference>
<evidence type="ECO:0000313" key="14">
    <source>
        <dbReference type="EMBL" id="CAF0980543.1"/>
    </source>
</evidence>
<dbReference type="SUPFAM" id="SSF53448">
    <property type="entry name" value="Nucleotide-diphospho-sugar transferases"/>
    <property type="match status" value="1"/>
</dbReference>
<evidence type="ECO:0000256" key="4">
    <source>
        <dbReference type="ARBA" id="ARBA00022679"/>
    </source>
</evidence>
<keyword evidence="3" id="KW-0963">Cytoplasm</keyword>
<comment type="catalytic activity">
    <reaction evidence="11">
        <text>[1,4-alpha-D-glucosyl](n)-L-tyrosyl-[glycogenin] + UDP-alpha-D-glucose = [1,4-alpha-D-glucosyl](n+1)-L-tyrosyl-[glycogenin] + UDP + H(+)</text>
        <dbReference type="Rhea" id="RHEA:56560"/>
        <dbReference type="Rhea" id="RHEA-COMP:14606"/>
        <dbReference type="Rhea" id="RHEA-COMP:14607"/>
        <dbReference type="ChEBI" id="CHEBI:15378"/>
        <dbReference type="ChEBI" id="CHEBI:58223"/>
        <dbReference type="ChEBI" id="CHEBI:58885"/>
        <dbReference type="ChEBI" id="CHEBI:140574"/>
        <dbReference type="EC" id="2.4.1.186"/>
    </reaction>
</comment>
<evidence type="ECO:0000256" key="7">
    <source>
        <dbReference type="ARBA" id="ARBA00023180"/>
    </source>
</evidence>
<dbReference type="GO" id="GO:0008466">
    <property type="term" value="F:glycogenin glucosyltransferase activity"/>
    <property type="evidence" value="ECO:0007669"/>
    <property type="project" value="UniProtKB-EC"/>
</dbReference>
<dbReference type="InterPro" id="IPR050587">
    <property type="entry name" value="GNT1/Glycosyltrans_8"/>
</dbReference>
<evidence type="ECO:0000256" key="6">
    <source>
        <dbReference type="ARBA" id="ARBA00023056"/>
    </source>
</evidence>
<dbReference type="Proteomes" id="UP000663879">
    <property type="component" value="Unassembled WGS sequence"/>
</dbReference>
<evidence type="ECO:0000256" key="10">
    <source>
        <dbReference type="ARBA" id="ARBA00038934"/>
    </source>
</evidence>
<dbReference type="InterPro" id="IPR029044">
    <property type="entry name" value="Nucleotide-diphossugar_trans"/>
</dbReference>
<comment type="caution">
    <text evidence="14">The sequence shown here is derived from an EMBL/GenBank/DDBJ whole genome shotgun (WGS) entry which is preliminary data.</text>
</comment>
<keyword evidence="6" id="KW-0320">Glycogen biosynthesis</keyword>
<sequence length="348" mass="39918">MNVTRVHDESYVTLATNENYALGALTLGQSLRNTNTNRRLTVLITTEVPQLLVDQLKSVYDFVELVDVLDSQDSANLALLKRPELGVTFTKLHCWRLTQYRKCVFLDSDCLVLHNVDDLFNSEEFSAVSDIGWPDCFNSGVFVFRPSLDTYSRLLDFAVSQGSFDGGDQGLLNAFYPNWNRLSFVYNMTTNASYSYAPAYKQFKNTVKIVHFIGAQKPWYHTYNLDTQNVIGNVTVHEGDLINQWWRVFTQWVLPHLNNETKNRMRVQLVSRTPLVEQQQSQLVQQQEQQGFHQEQPQEQVYATGKVVGGVEIGSDVHKQKWEHGQIEYTGRDAFANIQAHLDAQIKK</sequence>
<dbReference type="EMBL" id="CAJNOC010003389">
    <property type="protein sequence ID" value="CAF0980543.1"/>
    <property type="molecule type" value="Genomic_DNA"/>
</dbReference>
<comment type="catalytic activity">
    <reaction evidence="12">
        <text>L-tyrosyl-[glycogenin] + UDP-alpha-D-glucose = alpha-D-glucosyl-L-tyrosyl-[glycogenin] + UDP + H(+)</text>
        <dbReference type="Rhea" id="RHEA:23360"/>
        <dbReference type="Rhea" id="RHEA-COMP:14604"/>
        <dbReference type="Rhea" id="RHEA-COMP:14605"/>
        <dbReference type="ChEBI" id="CHEBI:15378"/>
        <dbReference type="ChEBI" id="CHEBI:46858"/>
        <dbReference type="ChEBI" id="CHEBI:58223"/>
        <dbReference type="ChEBI" id="CHEBI:58885"/>
        <dbReference type="ChEBI" id="CHEBI:140573"/>
        <dbReference type="EC" id="2.4.1.186"/>
    </reaction>
</comment>
<organism evidence="14 15">
    <name type="scientific">Brachionus calyciflorus</name>
    <dbReference type="NCBI Taxonomy" id="104777"/>
    <lineage>
        <taxon>Eukaryota</taxon>
        <taxon>Metazoa</taxon>
        <taxon>Spiralia</taxon>
        <taxon>Gnathifera</taxon>
        <taxon>Rotifera</taxon>
        <taxon>Eurotatoria</taxon>
        <taxon>Monogononta</taxon>
        <taxon>Pseudotrocha</taxon>
        <taxon>Ploima</taxon>
        <taxon>Brachionidae</taxon>
        <taxon>Brachionus</taxon>
    </lineage>
</organism>